<dbReference type="AlphaFoldDB" id="A0A3D3RIK5"/>
<dbReference type="NCBIfam" id="TIGR01443">
    <property type="entry name" value="intein_Cterm"/>
    <property type="match status" value="1"/>
</dbReference>
<reference evidence="1 2" key="1">
    <citation type="journal article" date="2018" name="Nat. Biotechnol.">
        <title>A standardized bacterial taxonomy based on genome phylogeny substantially revises the tree of life.</title>
        <authorList>
            <person name="Parks D.H."/>
            <person name="Chuvochina M."/>
            <person name="Waite D.W."/>
            <person name="Rinke C."/>
            <person name="Skarshewski A."/>
            <person name="Chaumeil P.A."/>
            <person name="Hugenholtz P."/>
        </authorList>
    </citation>
    <scope>NUCLEOTIDE SEQUENCE [LARGE SCALE GENOMIC DNA]</scope>
    <source>
        <strain evidence="1">UBA9375</strain>
    </source>
</reference>
<dbReference type="Proteomes" id="UP000263642">
    <property type="component" value="Unassembled WGS sequence"/>
</dbReference>
<evidence type="ECO:0000313" key="1">
    <source>
        <dbReference type="EMBL" id="HCO27480.1"/>
    </source>
</evidence>
<dbReference type="InterPro" id="IPR030934">
    <property type="entry name" value="Intein_C"/>
</dbReference>
<sequence>MTNRHLERTTEHVYNIEVDGDHVYRVGQGGLLVHNASEIIKGKDYGCGNKAGNGNLTGSSSKLRTNLGCGSTPFKSAAHHVLSSHLVNSTNVTSALLTAEKLGFDINGSFNGLCLPTLKDDADSSGLPLHSGGHSHEYYRCVRSLLIDLEDDYKSDLLNDCQLCDAIMGIIGKLKSALENHEIWLQNEDPNKGATWSCPT</sequence>
<dbReference type="RefSeq" id="WP_423785774.1">
    <property type="nucleotide sequence ID" value="NZ_CAXBMG010000042.1"/>
</dbReference>
<dbReference type="PROSITE" id="PS50818">
    <property type="entry name" value="INTEIN_C_TER"/>
    <property type="match status" value="1"/>
</dbReference>
<organism evidence="1 2">
    <name type="scientific">Gimesia maris</name>
    <dbReference type="NCBI Taxonomy" id="122"/>
    <lineage>
        <taxon>Bacteria</taxon>
        <taxon>Pseudomonadati</taxon>
        <taxon>Planctomycetota</taxon>
        <taxon>Planctomycetia</taxon>
        <taxon>Planctomycetales</taxon>
        <taxon>Planctomycetaceae</taxon>
        <taxon>Gimesia</taxon>
    </lineage>
</organism>
<proteinExistence type="predicted"/>
<comment type="caution">
    <text evidence="1">The sequence shown here is derived from an EMBL/GenBank/DDBJ whole genome shotgun (WGS) entry which is preliminary data.</text>
</comment>
<dbReference type="Gene3D" id="2.170.16.10">
    <property type="entry name" value="Hedgehog/Intein (Hint) domain"/>
    <property type="match status" value="1"/>
</dbReference>
<accession>A0A3D3RIK5</accession>
<dbReference type="Pfam" id="PF14412">
    <property type="entry name" value="AHH"/>
    <property type="match status" value="1"/>
</dbReference>
<evidence type="ECO:0000313" key="2">
    <source>
        <dbReference type="Proteomes" id="UP000263642"/>
    </source>
</evidence>
<protein>
    <submittedName>
        <fullName evidence="1">Uncharacterized protein</fullName>
    </submittedName>
</protein>
<gene>
    <name evidence="1" type="ORF">DIT97_32445</name>
</gene>
<dbReference type="EMBL" id="DQAY01000200">
    <property type="protein sequence ID" value="HCO27480.1"/>
    <property type="molecule type" value="Genomic_DNA"/>
</dbReference>
<dbReference type="InterPro" id="IPR032871">
    <property type="entry name" value="AHH_dom_containing"/>
</dbReference>
<name>A0A3D3RIK5_9PLAN</name>